<name>A0A166BH85_EXIGL</name>
<keyword evidence="2" id="KW-1185">Reference proteome</keyword>
<dbReference type="Proteomes" id="UP000077266">
    <property type="component" value="Unassembled WGS sequence"/>
</dbReference>
<reference evidence="1 2" key="1">
    <citation type="journal article" date="2016" name="Mol. Biol. Evol.">
        <title>Comparative Genomics of Early-Diverging Mushroom-Forming Fungi Provides Insights into the Origins of Lignocellulose Decay Capabilities.</title>
        <authorList>
            <person name="Nagy L.G."/>
            <person name="Riley R."/>
            <person name="Tritt A."/>
            <person name="Adam C."/>
            <person name="Daum C."/>
            <person name="Floudas D."/>
            <person name="Sun H."/>
            <person name="Yadav J.S."/>
            <person name="Pangilinan J."/>
            <person name="Larsson K.H."/>
            <person name="Matsuura K."/>
            <person name="Barry K."/>
            <person name="Labutti K."/>
            <person name="Kuo R."/>
            <person name="Ohm R.A."/>
            <person name="Bhattacharya S.S."/>
            <person name="Shirouzu T."/>
            <person name="Yoshinaga Y."/>
            <person name="Martin F.M."/>
            <person name="Grigoriev I.V."/>
            <person name="Hibbett D.S."/>
        </authorList>
    </citation>
    <scope>NUCLEOTIDE SEQUENCE [LARGE SCALE GENOMIC DNA]</scope>
    <source>
        <strain evidence="1 2">HHB12029</strain>
    </source>
</reference>
<sequence>MSLPKRQSQRLLPFRGLNDLPIELVERILDLVDWPYGFRSLTLVSKALNEYATPRLYAILPVAWAQPERTCALLEFLQRDVHRANMVRTIVCDKDLDCLGYISGVELSFVNSNLPFADVHLERLARLLCEELPLLRSVRHVVIRRIHPKLLHTGVQIRYAPRGSRISRLALFWRKDSRSYYSYFSPSGDFWSAMNVSVPRIESLEAPLHSYSKPSPWTLRHLTFLSLLGKGNPSFRLPDTWNRTLAESSKLQTLELHTCRGEDLVKFGLFKLRLPSLATLICHRVIFDEHEQCDVFFAFLFRHADCLEILCLHLSIRLDVHISHTALRCLSFWSGTFQRLRVLRIYNLPDNSCDRCGVDPTVHRQRCAPHTHDPLAVERIAAFIQQRPNITDVAFTGLDDDSRGAILSATNDRIMLRVLLVGGQPQVVSTGDVGAPPAKDGLVLDPWIWNVFLTHGFGASYGRPQTFNISR</sequence>
<evidence type="ECO:0000313" key="1">
    <source>
        <dbReference type="EMBL" id="KZW01050.1"/>
    </source>
</evidence>
<proteinExistence type="predicted"/>
<gene>
    <name evidence="1" type="ORF">EXIGLDRAFT_761064</name>
</gene>
<accession>A0A166BH85</accession>
<dbReference type="AlphaFoldDB" id="A0A166BH85"/>
<evidence type="ECO:0008006" key="3">
    <source>
        <dbReference type="Google" id="ProtNLM"/>
    </source>
</evidence>
<organism evidence="1 2">
    <name type="scientific">Exidia glandulosa HHB12029</name>
    <dbReference type="NCBI Taxonomy" id="1314781"/>
    <lineage>
        <taxon>Eukaryota</taxon>
        <taxon>Fungi</taxon>
        <taxon>Dikarya</taxon>
        <taxon>Basidiomycota</taxon>
        <taxon>Agaricomycotina</taxon>
        <taxon>Agaricomycetes</taxon>
        <taxon>Auriculariales</taxon>
        <taxon>Exidiaceae</taxon>
        <taxon>Exidia</taxon>
    </lineage>
</organism>
<protein>
    <recommendedName>
        <fullName evidence="3">F-box domain-containing protein</fullName>
    </recommendedName>
</protein>
<dbReference type="EMBL" id="KV425896">
    <property type="protein sequence ID" value="KZW01050.1"/>
    <property type="molecule type" value="Genomic_DNA"/>
</dbReference>
<dbReference type="InParanoid" id="A0A166BH85"/>
<evidence type="ECO:0000313" key="2">
    <source>
        <dbReference type="Proteomes" id="UP000077266"/>
    </source>
</evidence>